<feature type="transmembrane region" description="Helical" evidence="1">
    <location>
        <begin position="14"/>
        <end position="34"/>
    </location>
</feature>
<evidence type="ECO:0000256" key="1">
    <source>
        <dbReference type="SAM" id="Phobius"/>
    </source>
</evidence>
<evidence type="ECO:0000313" key="4">
    <source>
        <dbReference type="Proteomes" id="UP000010716"/>
    </source>
</evidence>
<dbReference type="RefSeq" id="WP_007506667.1">
    <property type="nucleotide sequence ID" value="NZ_AFCE01000245.1"/>
</dbReference>
<dbReference type="EMBL" id="CP082237">
    <property type="protein sequence ID" value="QZT34563.1"/>
    <property type="molecule type" value="Genomic_DNA"/>
</dbReference>
<reference evidence="3" key="3">
    <citation type="submission" date="2021-08" db="EMBL/GenBank/DDBJ databases">
        <authorList>
            <person name="de Jong S."/>
            <person name="van den Broek M."/>
            <person name="Merkel A."/>
            <person name="de la Torre Cortes P."/>
            <person name="Kalamorz F."/>
            <person name="Cook G."/>
            <person name="van Loosdrecht M."/>
            <person name="McMillan D."/>
        </authorList>
    </citation>
    <scope>NUCLEOTIDE SEQUENCE</scope>
    <source>
        <strain evidence="3">TA2.A1</strain>
    </source>
</reference>
<keyword evidence="1" id="KW-0812">Transmembrane</keyword>
<sequence>MSILQSLLQYISWLSYPLIIVGIIIFISKIIAFINIKRIETVLMPEETKFMVKIINFLVITFLVTPYATVFLVEFFNINFTDISTKNLLEILIGAFIISFLLVLMSIPIFNFFFPYRRFYIEEGQTKLYIIKTTKDDLILLSTNPMSIIGLNENEFYKFCRKEDILNWEIKEEKVRESDIKVFINKIKSYFQSN</sequence>
<dbReference type="AlphaFoldDB" id="F5LBC8"/>
<dbReference type="Proteomes" id="UP000825179">
    <property type="component" value="Chromosome"/>
</dbReference>
<feature type="transmembrane region" description="Helical" evidence="1">
    <location>
        <begin position="54"/>
        <end position="76"/>
    </location>
</feature>
<keyword evidence="1" id="KW-1133">Transmembrane helix</keyword>
<keyword evidence="1" id="KW-0472">Membrane</keyword>
<dbReference type="EMBL" id="AFCE01000245">
    <property type="protein sequence ID" value="EGL81354.1"/>
    <property type="molecule type" value="Genomic_DNA"/>
</dbReference>
<dbReference type="KEGG" id="cthu:HUR95_04125"/>
<proteinExistence type="predicted"/>
<gene>
    <name evidence="2" type="ORF">CathTA2_0117</name>
    <name evidence="3" type="ORF">HUR95_04125</name>
</gene>
<accession>F5LBC8</accession>
<evidence type="ECO:0000313" key="2">
    <source>
        <dbReference type="EMBL" id="EGL81354.1"/>
    </source>
</evidence>
<name>F5LBC8_CALTT</name>
<reference evidence="2 4" key="1">
    <citation type="journal article" date="2011" name="J. Bacteriol.">
        <title>Draft genome sequence of the thermoalkaliphilic Caldalkalibacillus thermarum strain TA2.A1.</title>
        <authorList>
            <person name="Kalamorz F."/>
            <person name="Keis S."/>
            <person name="McMillan D.G."/>
            <person name="Olsson K."/>
            <person name="Stanton J.A."/>
            <person name="Stockwell P."/>
            <person name="Black M.A."/>
            <person name="Klingeman D.M."/>
            <person name="Land M.L."/>
            <person name="Han C.S."/>
            <person name="Martin S.L."/>
            <person name="Becher S.A."/>
            <person name="Peddie C.J."/>
            <person name="Morgan H.W."/>
            <person name="Matthies D."/>
            <person name="Preiss L."/>
            <person name="Meier T."/>
            <person name="Brown S.D."/>
            <person name="Cook G.M."/>
        </authorList>
    </citation>
    <scope>NUCLEOTIDE SEQUENCE [LARGE SCALE GENOMIC DNA]</scope>
    <source>
        <strain evidence="2 4">TA2.A1</strain>
    </source>
</reference>
<protein>
    <submittedName>
        <fullName evidence="2">Uncharacterized protein</fullName>
    </submittedName>
</protein>
<evidence type="ECO:0000313" key="3">
    <source>
        <dbReference type="EMBL" id="QZT34563.1"/>
    </source>
</evidence>
<keyword evidence="5" id="KW-1185">Reference proteome</keyword>
<feature type="transmembrane region" description="Helical" evidence="1">
    <location>
        <begin position="88"/>
        <end position="114"/>
    </location>
</feature>
<evidence type="ECO:0000313" key="5">
    <source>
        <dbReference type="Proteomes" id="UP000825179"/>
    </source>
</evidence>
<organism evidence="2 4">
    <name type="scientific">Caldalkalibacillus thermarum (strain TA2.A1)</name>
    <dbReference type="NCBI Taxonomy" id="986075"/>
    <lineage>
        <taxon>Bacteria</taxon>
        <taxon>Bacillati</taxon>
        <taxon>Bacillota</taxon>
        <taxon>Bacilli</taxon>
        <taxon>Bacillales</taxon>
        <taxon>Bacillaceae</taxon>
        <taxon>Caldalkalibacillus</taxon>
    </lineage>
</organism>
<dbReference type="Proteomes" id="UP000010716">
    <property type="component" value="Unassembled WGS sequence"/>
</dbReference>
<reference evidence="3 5" key="2">
    <citation type="journal article" date="2020" name="Extremophiles">
        <title>Genomic analysis of Caldalkalibacillus thermarum TA2.A1 reveals aerobic alkaliphilic metabolism and evolutionary hallmarks linking alkaliphilic bacteria and plant life.</title>
        <authorList>
            <person name="de Jong S.I."/>
            <person name="van den Broek M.A."/>
            <person name="Merkel A.Y."/>
            <person name="de la Torre Cortes P."/>
            <person name="Kalamorz F."/>
            <person name="Cook G.M."/>
            <person name="van Loosdrecht M.C.M."/>
            <person name="McMillan D.G.G."/>
        </authorList>
    </citation>
    <scope>NUCLEOTIDE SEQUENCE [LARGE SCALE GENOMIC DNA]</scope>
    <source>
        <strain evidence="3 5">TA2.A1</strain>
    </source>
</reference>